<feature type="transmembrane region" description="Helical" evidence="1">
    <location>
        <begin position="469"/>
        <end position="488"/>
    </location>
</feature>
<feature type="transmembrane region" description="Helical" evidence="1">
    <location>
        <begin position="432"/>
        <end position="449"/>
    </location>
</feature>
<keyword evidence="1" id="KW-0812">Transmembrane</keyword>
<dbReference type="PANTHER" id="PTHR35342:SF5">
    <property type="entry name" value="TRICARBOXYLIC TRANSPORT PROTEIN"/>
    <property type="match status" value="1"/>
</dbReference>
<evidence type="ECO:0000259" key="2">
    <source>
        <dbReference type="Pfam" id="PF01970"/>
    </source>
</evidence>
<feature type="transmembrane region" description="Helical" evidence="1">
    <location>
        <begin position="318"/>
        <end position="341"/>
    </location>
</feature>
<feature type="transmembrane region" description="Helical" evidence="1">
    <location>
        <begin position="199"/>
        <end position="220"/>
    </location>
</feature>
<dbReference type="Proteomes" id="UP001254813">
    <property type="component" value="Unassembled WGS sequence"/>
</dbReference>
<evidence type="ECO:0000256" key="1">
    <source>
        <dbReference type="SAM" id="Phobius"/>
    </source>
</evidence>
<evidence type="ECO:0000313" key="3">
    <source>
        <dbReference type="EMBL" id="MDS0294903.1"/>
    </source>
</evidence>
<gene>
    <name evidence="3" type="ORF">NDI79_12055</name>
</gene>
<dbReference type="RefSeq" id="WP_310928750.1">
    <property type="nucleotide sequence ID" value="NZ_JAMQOQ010000003.1"/>
</dbReference>
<dbReference type="EMBL" id="JAMQOQ010000003">
    <property type="protein sequence ID" value="MDS0294903.1"/>
    <property type="molecule type" value="Genomic_DNA"/>
</dbReference>
<sequence>MTALGYIQEALATVLTPELLGLILAVSLIGILLGATPGIGPTLALVLFFPFTFVLEPEVGLSLMAVLYGSTTFGGSVSAILVNIPGTPGSAATLLDGYPLTKQGKAAVALGTATLSSFVGAVIGLFFLALFAPVLADFSLEFGPADFFMLAVFGLSIISAVTRGSLLKSLVAVSIGVVFASVGTDPIRASPRYVFDTFYLQGGIDLVVLLVGLFAVSQAIEMTLSTDSVVRVSAAGSNVWEGVREAMRDWTGMLRGGLIGTFVGSIPGVGISAANFLSYLVAVRLSDKPESFGTGNPEGVVAAESANNGSTMGALVPAMALAIPGGASAAVFIGVMVTYGISPGPQAFEGTALPYVIYISILLGNVVFLLGGLLGGKYFARVNDLPDDILLASIISFALMGAYAVRTNITDVMVAVLIGLFAFVLDRRGYSLVAFIMGFILAPIAERGFQRALLISGGDYSVFVTRPISGFLLVLSLVMFFSPIVLRLRTERGDA</sequence>
<feature type="transmembrane region" description="Helical" evidence="1">
    <location>
        <begin position="20"/>
        <end position="49"/>
    </location>
</feature>
<feature type="transmembrane region" description="Helical" evidence="1">
    <location>
        <begin position="61"/>
        <end position="86"/>
    </location>
</feature>
<dbReference type="Pfam" id="PF01970">
    <property type="entry name" value="TctA"/>
    <property type="match status" value="1"/>
</dbReference>
<keyword evidence="1" id="KW-1133">Transmembrane helix</keyword>
<dbReference type="PANTHER" id="PTHR35342">
    <property type="entry name" value="TRICARBOXYLIC TRANSPORT PROTEIN"/>
    <property type="match status" value="1"/>
</dbReference>
<feature type="domain" description="DUF112" evidence="2">
    <location>
        <begin position="21"/>
        <end position="436"/>
    </location>
</feature>
<feature type="transmembrane region" description="Helical" evidence="1">
    <location>
        <begin position="353"/>
        <end position="373"/>
    </location>
</feature>
<dbReference type="InterPro" id="IPR002823">
    <property type="entry name" value="DUF112_TM"/>
</dbReference>
<feature type="transmembrane region" description="Helical" evidence="1">
    <location>
        <begin position="257"/>
        <end position="282"/>
    </location>
</feature>
<protein>
    <submittedName>
        <fullName evidence="3">Tripartite tricarboxylate transporter permease</fullName>
    </submittedName>
</protein>
<feature type="transmembrane region" description="Helical" evidence="1">
    <location>
        <begin position="147"/>
        <end position="164"/>
    </location>
</feature>
<comment type="caution">
    <text evidence="3">The sequence shown here is derived from an EMBL/GenBank/DDBJ whole genome shotgun (WGS) entry which is preliminary data.</text>
</comment>
<reference evidence="3 4" key="1">
    <citation type="submission" date="2022-06" db="EMBL/GenBank/DDBJ databases">
        <title>Halogeometricum sp. a new haloarchaeum isolate from saline soil.</title>
        <authorList>
            <person name="Strakova D."/>
            <person name="Galisteo C."/>
            <person name="Sanchez-Porro C."/>
            <person name="Ventosa A."/>
        </authorList>
    </citation>
    <scope>NUCLEOTIDE SEQUENCE [LARGE SCALE GENOMIC DNA]</scope>
    <source>
        <strain evidence="4">S3BR25-2</strain>
    </source>
</reference>
<keyword evidence="1" id="KW-0472">Membrane</keyword>
<feature type="transmembrane region" description="Helical" evidence="1">
    <location>
        <begin position="409"/>
        <end position="425"/>
    </location>
</feature>
<feature type="transmembrane region" description="Helical" evidence="1">
    <location>
        <begin position="106"/>
        <end position="135"/>
    </location>
</feature>
<feature type="transmembrane region" description="Helical" evidence="1">
    <location>
        <begin position="170"/>
        <end position="187"/>
    </location>
</feature>
<proteinExistence type="predicted"/>
<organism evidence="3 4">
    <name type="scientific">Halogeometricum luteum</name>
    <dbReference type="NCBI Taxonomy" id="2950537"/>
    <lineage>
        <taxon>Archaea</taxon>
        <taxon>Methanobacteriati</taxon>
        <taxon>Methanobacteriota</taxon>
        <taxon>Stenosarchaea group</taxon>
        <taxon>Halobacteria</taxon>
        <taxon>Halobacteriales</taxon>
        <taxon>Haloferacaceae</taxon>
        <taxon>Halogeometricum</taxon>
    </lineage>
</organism>
<accession>A0ABU2G296</accession>
<evidence type="ECO:0000313" key="4">
    <source>
        <dbReference type="Proteomes" id="UP001254813"/>
    </source>
</evidence>
<keyword evidence="4" id="KW-1185">Reference proteome</keyword>
<name>A0ABU2G296_9EURY</name>